<dbReference type="AlphaFoldDB" id="A0A381ZIL6"/>
<name>A0A381ZIL6_9ZZZZ</name>
<dbReference type="EMBL" id="UINC01021501">
    <property type="protein sequence ID" value="SVA89168.1"/>
    <property type="molecule type" value="Genomic_DNA"/>
</dbReference>
<dbReference type="InterPro" id="IPR027417">
    <property type="entry name" value="P-loop_NTPase"/>
</dbReference>
<dbReference type="Gene3D" id="3.40.50.300">
    <property type="entry name" value="P-loop containing nucleotide triphosphate hydrolases"/>
    <property type="match status" value="1"/>
</dbReference>
<evidence type="ECO:0008006" key="3">
    <source>
        <dbReference type="Google" id="ProtNLM"/>
    </source>
</evidence>
<feature type="region of interest" description="Disordered" evidence="1">
    <location>
        <begin position="478"/>
        <end position="502"/>
    </location>
</feature>
<evidence type="ECO:0000256" key="1">
    <source>
        <dbReference type="SAM" id="MobiDB-lite"/>
    </source>
</evidence>
<protein>
    <recommendedName>
        <fullName evidence="3">Phage terminase large subunit N-terminal domain-containing protein</fullName>
    </recommendedName>
</protein>
<accession>A0A381ZIL6</accession>
<sequence>DVFDKPWRPLINIENPEVITPQQQAFDSKADILLFGGAAGGGKSSLLIGLALTAHQRSVIYRREVKQLGPIEEEIIRIRKTRQGFNGQLHRFDLGKNRGIRLGGMQYAGDEVAYQGDPRDLICFDELTQFLESQFRYVTTWNRSADPAQRCRIICATNPPSSAEGQWVTGYWGPWLDKEHPNPARPGELRWFISDEEGDDVEVESSDPVWQDGDWVVPRSRTFIPSSVDDNPFLMNSGYKAALQALPEPLRSQMLMGDFHAGIQDDPWQVIPTEWVDKAMERWTDEKPAGAKMDCLGVDPARGGKDDFVLTPRYGNWFGEQIVKRGQMTPDGPSGAAICTSYVRHGSPIMLDIIGGAGASIYDHLKTNGMNVHAVDGRHASYGRDLSGSLGFYNKRSENWWRMREALDPEGDERIALPPDRELKADLCAPRWQLTNGGVQVEGKSTECKDGFGDLKKRLGRSPGKGDSCVYALLEAKKHGGRSHATPPRSNSRYNPHRVWRK</sequence>
<reference evidence="2" key="1">
    <citation type="submission" date="2018-05" db="EMBL/GenBank/DDBJ databases">
        <authorList>
            <person name="Lanie J.A."/>
            <person name="Ng W.-L."/>
            <person name="Kazmierczak K.M."/>
            <person name="Andrzejewski T.M."/>
            <person name="Davidsen T.M."/>
            <person name="Wayne K.J."/>
            <person name="Tettelin H."/>
            <person name="Glass J.I."/>
            <person name="Rusch D."/>
            <person name="Podicherti R."/>
            <person name="Tsui H.-C.T."/>
            <person name="Winkler M.E."/>
        </authorList>
    </citation>
    <scope>NUCLEOTIDE SEQUENCE</scope>
</reference>
<proteinExistence type="predicted"/>
<organism evidence="2">
    <name type="scientific">marine metagenome</name>
    <dbReference type="NCBI Taxonomy" id="408172"/>
    <lineage>
        <taxon>unclassified sequences</taxon>
        <taxon>metagenomes</taxon>
        <taxon>ecological metagenomes</taxon>
    </lineage>
</organism>
<dbReference type="Gene3D" id="3.30.420.240">
    <property type="match status" value="1"/>
</dbReference>
<feature type="non-terminal residue" evidence="2">
    <location>
        <position position="1"/>
    </location>
</feature>
<dbReference type="SUPFAM" id="SSF52540">
    <property type="entry name" value="P-loop containing nucleoside triphosphate hydrolases"/>
    <property type="match status" value="1"/>
</dbReference>
<gene>
    <name evidence="2" type="ORF">METZ01_LOCUS142022</name>
</gene>
<evidence type="ECO:0000313" key="2">
    <source>
        <dbReference type="EMBL" id="SVA89168.1"/>
    </source>
</evidence>